<evidence type="ECO:0000256" key="1">
    <source>
        <dbReference type="SAM" id="MobiDB-lite"/>
    </source>
</evidence>
<organism evidence="2 3">
    <name type="scientific">Parathielavia appendiculata</name>
    <dbReference type="NCBI Taxonomy" id="2587402"/>
    <lineage>
        <taxon>Eukaryota</taxon>
        <taxon>Fungi</taxon>
        <taxon>Dikarya</taxon>
        <taxon>Ascomycota</taxon>
        <taxon>Pezizomycotina</taxon>
        <taxon>Sordariomycetes</taxon>
        <taxon>Sordariomycetidae</taxon>
        <taxon>Sordariales</taxon>
        <taxon>Chaetomiaceae</taxon>
        <taxon>Parathielavia</taxon>
    </lineage>
</organism>
<reference evidence="2" key="2">
    <citation type="submission" date="2023-05" db="EMBL/GenBank/DDBJ databases">
        <authorList>
            <consortium name="Lawrence Berkeley National Laboratory"/>
            <person name="Steindorff A."/>
            <person name="Hensen N."/>
            <person name="Bonometti L."/>
            <person name="Westerberg I."/>
            <person name="Brannstrom I.O."/>
            <person name="Guillou S."/>
            <person name="Cros-Aarteil S."/>
            <person name="Calhoun S."/>
            <person name="Haridas S."/>
            <person name="Kuo A."/>
            <person name="Mondo S."/>
            <person name="Pangilinan J."/>
            <person name="Riley R."/>
            <person name="Labutti K."/>
            <person name="Andreopoulos B."/>
            <person name="Lipzen A."/>
            <person name="Chen C."/>
            <person name="Yanf M."/>
            <person name="Daum C."/>
            <person name="Ng V."/>
            <person name="Clum A."/>
            <person name="Ohm R."/>
            <person name="Martin F."/>
            <person name="Silar P."/>
            <person name="Natvig D."/>
            <person name="Lalanne C."/>
            <person name="Gautier V."/>
            <person name="Ament-Velasquez S.L."/>
            <person name="Kruys A."/>
            <person name="Hutchinson M.I."/>
            <person name="Powell A.J."/>
            <person name="Barry K."/>
            <person name="Miller A.N."/>
            <person name="Grigoriev I.V."/>
            <person name="Debuchy R."/>
            <person name="Gladieux P."/>
            <person name="Thoren M.H."/>
            <person name="Johannesson H."/>
        </authorList>
    </citation>
    <scope>NUCLEOTIDE SEQUENCE</scope>
    <source>
        <strain evidence="2">CBS 731.68</strain>
    </source>
</reference>
<dbReference type="Proteomes" id="UP001302602">
    <property type="component" value="Unassembled WGS sequence"/>
</dbReference>
<reference evidence="2" key="1">
    <citation type="journal article" date="2023" name="Mol. Phylogenet. Evol.">
        <title>Genome-scale phylogeny and comparative genomics of the fungal order Sordariales.</title>
        <authorList>
            <person name="Hensen N."/>
            <person name="Bonometti L."/>
            <person name="Westerberg I."/>
            <person name="Brannstrom I.O."/>
            <person name="Guillou S."/>
            <person name="Cros-Aarteil S."/>
            <person name="Calhoun S."/>
            <person name="Haridas S."/>
            <person name="Kuo A."/>
            <person name="Mondo S."/>
            <person name="Pangilinan J."/>
            <person name="Riley R."/>
            <person name="LaButti K."/>
            <person name="Andreopoulos B."/>
            <person name="Lipzen A."/>
            <person name="Chen C."/>
            <person name="Yan M."/>
            <person name="Daum C."/>
            <person name="Ng V."/>
            <person name="Clum A."/>
            <person name="Steindorff A."/>
            <person name="Ohm R.A."/>
            <person name="Martin F."/>
            <person name="Silar P."/>
            <person name="Natvig D.O."/>
            <person name="Lalanne C."/>
            <person name="Gautier V."/>
            <person name="Ament-Velasquez S.L."/>
            <person name="Kruys A."/>
            <person name="Hutchinson M.I."/>
            <person name="Powell A.J."/>
            <person name="Barry K."/>
            <person name="Miller A.N."/>
            <person name="Grigoriev I.V."/>
            <person name="Debuchy R."/>
            <person name="Gladieux P."/>
            <person name="Hiltunen Thoren M."/>
            <person name="Johannesson H."/>
        </authorList>
    </citation>
    <scope>NUCLEOTIDE SEQUENCE</scope>
    <source>
        <strain evidence="2">CBS 731.68</strain>
    </source>
</reference>
<dbReference type="GeneID" id="87829575"/>
<dbReference type="EMBL" id="MU853227">
    <property type="protein sequence ID" value="KAK4124469.1"/>
    <property type="molecule type" value="Genomic_DNA"/>
</dbReference>
<keyword evidence="3" id="KW-1185">Reference proteome</keyword>
<dbReference type="AlphaFoldDB" id="A0AAN6U1I8"/>
<feature type="region of interest" description="Disordered" evidence="1">
    <location>
        <begin position="1"/>
        <end position="48"/>
    </location>
</feature>
<proteinExistence type="predicted"/>
<sequence length="140" mass="15486">MAWPIAALTTECTRDAHRHAGDAPRDAPRPGSSPEPPSATSGPAETVDRIDYDFANKTGIGAAERARDFDRWRADFLALHRIRNQPVTVMHLAGQKLVEDQLTANMSGVEELPLASRIPALIVARIPYLRNSGRLVRYEF</sequence>
<accession>A0AAN6U1I8</accession>
<feature type="compositionally biased region" description="Basic and acidic residues" evidence="1">
    <location>
        <begin position="12"/>
        <end position="28"/>
    </location>
</feature>
<gene>
    <name evidence="2" type="ORF">N657DRAFT_644706</name>
</gene>
<protein>
    <submittedName>
        <fullName evidence="2">Uncharacterized protein</fullName>
    </submittedName>
</protein>
<evidence type="ECO:0000313" key="3">
    <source>
        <dbReference type="Proteomes" id="UP001302602"/>
    </source>
</evidence>
<comment type="caution">
    <text evidence="2">The sequence shown here is derived from an EMBL/GenBank/DDBJ whole genome shotgun (WGS) entry which is preliminary data.</text>
</comment>
<dbReference type="RefSeq" id="XP_062648240.1">
    <property type="nucleotide sequence ID" value="XM_062792806.1"/>
</dbReference>
<name>A0AAN6U1I8_9PEZI</name>
<evidence type="ECO:0000313" key="2">
    <source>
        <dbReference type="EMBL" id="KAK4124469.1"/>
    </source>
</evidence>